<dbReference type="InterPro" id="IPR027056">
    <property type="entry name" value="Gluconate_2DH_su3"/>
</dbReference>
<gene>
    <name evidence="1" type="ORF">SAMN05661044_04499</name>
</gene>
<sequence>MNRRDTIKVLGLTTVGTGLLLESCGPENSNKQVDNAAGEVKKLAGVQEFEHERNAKLNSERFFTDAEMATITLLADIIIPKDDFSESASKAGVPDFIEFMVKDIPAYKLPMRGGLKWLDIQCLKRYKHAFIDCDEKQQLSILDEIAYPAKAKPEMQQGVAFFDLMRNLTASGFFTSEIGVKDIGYVGNRPQLWEGVPADVLKQYGFTEES</sequence>
<dbReference type="STRING" id="407022.SAMN05661044_04499"/>
<proteinExistence type="predicted"/>
<dbReference type="OrthoDB" id="129242at2"/>
<organism evidence="1 2">
    <name type="scientific">Olivibacter domesticus</name>
    <name type="common">Pseudosphingobacterium domesticum</name>
    <dbReference type="NCBI Taxonomy" id="407022"/>
    <lineage>
        <taxon>Bacteria</taxon>
        <taxon>Pseudomonadati</taxon>
        <taxon>Bacteroidota</taxon>
        <taxon>Sphingobacteriia</taxon>
        <taxon>Sphingobacteriales</taxon>
        <taxon>Sphingobacteriaceae</taxon>
        <taxon>Olivibacter</taxon>
    </lineage>
</organism>
<dbReference type="RefSeq" id="WP_093329232.1">
    <property type="nucleotide sequence ID" value="NZ_FOAF01000008.1"/>
</dbReference>
<evidence type="ECO:0000313" key="2">
    <source>
        <dbReference type="Proteomes" id="UP000199421"/>
    </source>
</evidence>
<evidence type="ECO:0000313" key="1">
    <source>
        <dbReference type="EMBL" id="SEM18778.1"/>
    </source>
</evidence>
<keyword evidence="2" id="KW-1185">Reference proteome</keyword>
<dbReference type="Pfam" id="PF13618">
    <property type="entry name" value="Gluconate_2-dh3"/>
    <property type="match status" value="1"/>
</dbReference>
<dbReference type="Proteomes" id="UP000199421">
    <property type="component" value="Unassembled WGS sequence"/>
</dbReference>
<accession>A0A1H7WCQ0</accession>
<dbReference type="EMBL" id="FOAF01000008">
    <property type="protein sequence ID" value="SEM18778.1"/>
    <property type="molecule type" value="Genomic_DNA"/>
</dbReference>
<name>A0A1H7WCQ0_OLID1</name>
<dbReference type="AlphaFoldDB" id="A0A1H7WCQ0"/>
<reference evidence="2" key="1">
    <citation type="submission" date="2016-10" db="EMBL/GenBank/DDBJ databases">
        <authorList>
            <person name="Varghese N."/>
            <person name="Submissions S."/>
        </authorList>
    </citation>
    <scope>NUCLEOTIDE SEQUENCE [LARGE SCALE GENOMIC DNA]</scope>
    <source>
        <strain evidence="2">DSM 18733</strain>
    </source>
</reference>
<protein>
    <submittedName>
        <fullName evidence="1">Gluconate 2-dehydrogenase subunit 3</fullName>
    </submittedName>
</protein>